<reference evidence="6" key="1">
    <citation type="submission" date="2013-12" db="EMBL/GenBank/DDBJ databases">
        <title>The Genome Sequence of Aphanomyces invadans NJM9701.</title>
        <authorList>
            <consortium name="The Broad Institute Genomics Platform"/>
            <person name="Russ C."/>
            <person name="Tyler B."/>
            <person name="van West P."/>
            <person name="Dieguez-Uribeondo J."/>
            <person name="Young S.K."/>
            <person name="Zeng Q."/>
            <person name="Gargeya S."/>
            <person name="Fitzgerald M."/>
            <person name="Abouelleil A."/>
            <person name="Alvarado L."/>
            <person name="Chapman S.B."/>
            <person name="Gainer-Dewar J."/>
            <person name="Goldberg J."/>
            <person name="Griggs A."/>
            <person name="Gujja S."/>
            <person name="Hansen M."/>
            <person name="Howarth C."/>
            <person name="Imamovic A."/>
            <person name="Ireland A."/>
            <person name="Larimer J."/>
            <person name="McCowan C."/>
            <person name="Murphy C."/>
            <person name="Pearson M."/>
            <person name="Poon T.W."/>
            <person name="Priest M."/>
            <person name="Roberts A."/>
            <person name="Saif S."/>
            <person name="Shea T."/>
            <person name="Sykes S."/>
            <person name="Wortman J."/>
            <person name="Nusbaum C."/>
            <person name="Birren B."/>
        </authorList>
    </citation>
    <scope>NUCLEOTIDE SEQUENCE [LARGE SCALE GENOMIC DNA]</scope>
    <source>
        <strain evidence="6">NJM9701</strain>
    </source>
</reference>
<name>A0A024TP67_9STRA</name>
<dbReference type="GeneID" id="20087913"/>
<comment type="catalytic activity">
    <reaction evidence="1 4">
        <text>[protein]-peptidylproline (omega=180) = [protein]-peptidylproline (omega=0)</text>
        <dbReference type="Rhea" id="RHEA:16237"/>
        <dbReference type="Rhea" id="RHEA-COMP:10747"/>
        <dbReference type="Rhea" id="RHEA-COMP:10748"/>
        <dbReference type="ChEBI" id="CHEBI:83833"/>
        <dbReference type="ChEBI" id="CHEBI:83834"/>
        <dbReference type="EC" id="5.2.1.8"/>
    </reaction>
</comment>
<protein>
    <recommendedName>
        <fullName evidence="4">Peptidyl-prolyl cis-trans isomerase</fullName>
        <shortName evidence="4">PPIase</shortName>
        <ecNumber evidence="4">5.2.1.8</ecNumber>
    </recommendedName>
</protein>
<comment type="function">
    <text evidence="4">PPIases accelerate the folding of proteins. It catalyzes the cis-trans isomerization of proline imidic peptide bonds in oligopeptides.</text>
</comment>
<dbReference type="InterPro" id="IPR029000">
    <property type="entry name" value="Cyclophilin-like_dom_sf"/>
</dbReference>
<dbReference type="OrthoDB" id="193499at2759"/>
<keyword evidence="2 4" id="KW-0697">Rotamase</keyword>
<dbReference type="GO" id="GO:0016018">
    <property type="term" value="F:cyclosporin A binding"/>
    <property type="evidence" value="ECO:0007669"/>
    <property type="project" value="TreeGrafter"/>
</dbReference>
<dbReference type="PANTHER" id="PTHR11071">
    <property type="entry name" value="PEPTIDYL-PROLYL CIS-TRANS ISOMERASE"/>
    <property type="match status" value="1"/>
</dbReference>
<dbReference type="GO" id="GO:0006457">
    <property type="term" value="P:protein folding"/>
    <property type="evidence" value="ECO:0007669"/>
    <property type="project" value="TreeGrafter"/>
</dbReference>
<accession>A0A024TP67</accession>
<proteinExistence type="inferred from homology"/>
<dbReference type="STRING" id="157072.A0A024TP67"/>
<dbReference type="AlphaFoldDB" id="A0A024TP67"/>
<gene>
    <name evidence="6" type="ORF">H310_10863</name>
</gene>
<comment type="similarity">
    <text evidence="4">Belongs to the cyclophilin-type PPIase family.</text>
</comment>
<dbReference type="GO" id="GO:0003755">
    <property type="term" value="F:peptidyl-prolyl cis-trans isomerase activity"/>
    <property type="evidence" value="ECO:0007669"/>
    <property type="project" value="UniProtKB-UniRule"/>
</dbReference>
<dbReference type="Pfam" id="PF00160">
    <property type="entry name" value="Pro_isomerase"/>
    <property type="match status" value="1"/>
</dbReference>
<dbReference type="EMBL" id="KI913979">
    <property type="protein sequence ID" value="ETV95818.1"/>
    <property type="molecule type" value="Genomic_DNA"/>
</dbReference>
<dbReference type="FunFam" id="2.40.100.10:FF:000025">
    <property type="entry name" value="Peptidyl-prolyl cis-trans isomerase CYP19-2"/>
    <property type="match status" value="1"/>
</dbReference>
<dbReference type="GO" id="GO:0005737">
    <property type="term" value="C:cytoplasm"/>
    <property type="evidence" value="ECO:0007669"/>
    <property type="project" value="TreeGrafter"/>
</dbReference>
<dbReference type="EC" id="5.2.1.8" evidence="4"/>
<dbReference type="PRINTS" id="PR00153">
    <property type="entry name" value="CSAPPISMRASE"/>
</dbReference>
<evidence type="ECO:0000256" key="4">
    <source>
        <dbReference type="RuleBase" id="RU363019"/>
    </source>
</evidence>
<dbReference type="VEuPathDB" id="FungiDB:H310_10863"/>
<evidence type="ECO:0000256" key="1">
    <source>
        <dbReference type="ARBA" id="ARBA00000971"/>
    </source>
</evidence>
<evidence type="ECO:0000256" key="2">
    <source>
        <dbReference type="ARBA" id="ARBA00023110"/>
    </source>
</evidence>
<evidence type="ECO:0000256" key="3">
    <source>
        <dbReference type="ARBA" id="ARBA00023235"/>
    </source>
</evidence>
<dbReference type="PANTHER" id="PTHR11071:SF561">
    <property type="entry name" value="PEPTIDYL-PROLYL CIS-TRANS ISOMERASE D-RELATED"/>
    <property type="match status" value="1"/>
</dbReference>
<keyword evidence="3 4" id="KW-0413">Isomerase</keyword>
<sequence>MNRMRRQVVGSLAAPVRAGARGWGWYHLAVKKMNAPKAASLAYDFAVPESATPRPRAFLDVKIGNTEPEKVVIELASDIVPKTASNFLELVKSGKYKNTPFHLVQKNNYVSGGDITHGNGQGGMTASGARYFDDENFALRYTEPGVVGMANSGVNTNGSQFFITSKPMPHLNGRNVAFGKVVDGLDVVRKIENVYSVKGKPLTEVVVVDCGLL</sequence>
<dbReference type="eggNOG" id="KOG0865">
    <property type="taxonomic scope" value="Eukaryota"/>
</dbReference>
<evidence type="ECO:0000313" key="6">
    <source>
        <dbReference type="EMBL" id="ETV95818.1"/>
    </source>
</evidence>
<evidence type="ECO:0000259" key="5">
    <source>
        <dbReference type="PROSITE" id="PS50072"/>
    </source>
</evidence>
<feature type="domain" description="PPIase cyclophilin-type" evidence="5">
    <location>
        <begin position="58"/>
        <end position="212"/>
    </location>
</feature>
<dbReference type="PROSITE" id="PS50072">
    <property type="entry name" value="CSA_PPIASE_2"/>
    <property type="match status" value="1"/>
</dbReference>
<organism evidence="6">
    <name type="scientific">Aphanomyces invadans</name>
    <dbReference type="NCBI Taxonomy" id="157072"/>
    <lineage>
        <taxon>Eukaryota</taxon>
        <taxon>Sar</taxon>
        <taxon>Stramenopiles</taxon>
        <taxon>Oomycota</taxon>
        <taxon>Saprolegniomycetes</taxon>
        <taxon>Saprolegniales</taxon>
        <taxon>Verrucalvaceae</taxon>
        <taxon>Aphanomyces</taxon>
    </lineage>
</organism>
<dbReference type="Gene3D" id="2.40.100.10">
    <property type="entry name" value="Cyclophilin-like"/>
    <property type="match status" value="1"/>
</dbReference>
<dbReference type="RefSeq" id="XP_008875569.1">
    <property type="nucleotide sequence ID" value="XM_008877347.1"/>
</dbReference>
<dbReference type="SUPFAM" id="SSF50891">
    <property type="entry name" value="Cyclophilin-like"/>
    <property type="match status" value="1"/>
</dbReference>
<dbReference type="InterPro" id="IPR002130">
    <property type="entry name" value="Cyclophilin-type_PPIase_dom"/>
</dbReference>